<keyword evidence="5" id="KW-0460">Magnesium</keyword>
<comment type="similarity">
    <text evidence="2">Belongs to the DNA repair enzymes AP/ExoA family.</text>
</comment>
<proteinExistence type="inferred from homology"/>
<evidence type="ECO:0000256" key="7">
    <source>
        <dbReference type="SAM" id="MobiDB-lite"/>
    </source>
</evidence>
<comment type="cofactor">
    <cofactor evidence="1">
        <name>Mg(2+)</name>
        <dbReference type="ChEBI" id="CHEBI:18420"/>
    </cofactor>
</comment>
<dbReference type="InterPro" id="IPR004808">
    <property type="entry name" value="AP_endonuc_1"/>
</dbReference>
<dbReference type="GO" id="GO:0008081">
    <property type="term" value="F:phosphoric diester hydrolase activity"/>
    <property type="evidence" value="ECO:0007669"/>
    <property type="project" value="TreeGrafter"/>
</dbReference>
<dbReference type="Pfam" id="PF03372">
    <property type="entry name" value="Exo_endo_phos"/>
    <property type="match status" value="1"/>
</dbReference>
<dbReference type="GO" id="GO:0006284">
    <property type="term" value="P:base-excision repair"/>
    <property type="evidence" value="ECO:0007669"/>
    <property type="project" value="TreeGrafter"/>
</dbReference>
<evidence type="ECO:0000256" key="3">
    <source>
        <dbReference type="ARBA" id="ARBA00022723"/>
    </source>
</evidence>
<dbReference type="SUPFAM" id="SSF56219">
    <property type="entry name" value="DNase I-like"/>
    <property type="match status" value="1"/>
</dbReference>
<feature type="compositionally biased region" description="Polar residues" evidence="7">
    <location>
        <begin position="464"/>
        <end position="475"/>
    </location>
</feature>
<dbReference type="GO" id="GO:0046872">
    <property type="term" value="F:metal ion binding"/>
    <property type="evidence" value="ECO:0007669"/>
    <property type="project" value="UniProtKB-KW"/>
</dbReference>
<comment type="caution">
    <text evidence="9">The sequence shown here is derived from an EMBL/GenBank/DDBJ whole genome shotgun (WGS) entry which is preliminary data.</text>
</comment>
<reference evidence="9" key="1">
    <citation type="submission" date="2019-10" db="EMBL/GenBank/DDBJ databases">
        <title>Conservation and host-specific expression of non-tandemly repeated heterogenous ribosome RNA gene in arbuscular mycorrhizal fungi.</title>
        <authorList>
            <person name="Maeda T."/>
            <person name="Kobayashi Y."/>
            <person name="Nakagawa T."/>
            <person name="Ezawa T."/>
            <person name="Yamaguchi K."/>
            <person name="Bino T."/>
            <person name="Nishimoto Y."/>
            <person name="Shigenobu S."/>
            <person name="Kawaguchi M."/>
        </authorList>
    </citation>
    <scope>NUCLEOTIDE SEQUENCE</scope>
    <source>
        <strain evidence="9">HR1</strain>
    </source>
</reference>
<keyword evidence="4" id="KW-0378">Hydrolase</keyword>
<dbReference type="PANTHER" id="PTHR22748:SF6">
    <property type="entry name" value="DNA-(APURINIC OR APYRIMIDINIC SITE) ENDONUCLEASE"/>
    <property type="match status" value="1"/>
</dbReference>
<dbReference type="PANTHER" id="PTHR22748">
    <property type="entry name" value="AP ENDONUCLEASE"/>
    <property type="match status" value="1"/>
</dbReference>
<accession>A0A8H3L6P0</accession>
<evidence type="ECO:0000313" key="10">
    <source>
        <dbReference type="Proteomes" id="UP000615446"/>
    </source>
</evidence>
<dbReference type="InterPro" id="IPR005135">
    <property type="entry name" value="Endo/exonuclease/phosphatase"/>
</dbReference>
<organism evidence="9 10">
    <name type="scientific">Rhizophagus clarus</name>
    <dbReference type="NCBI Taxonomy" id="94130"/>
    <lineage>
        <taxon>Eukaryota</taxon>
        <taxon>Fungi</taxon>
        <taxon>Fungi incertae sedis</taxon>
        <taxon>Mucoromycota</taxon>
        <taxon>Glomeromycotina</taxon>
        <taxon>Glomeromycetes</taxon>
        <taxon>Glomerales</taxon>
        <taxon>Glomeraceae</taxon>
        <taxon>Rhizophagus</taxon>
    </lineage>
</organism>
<evidence type="ECO:0000256" key="6">
    <source>
        <dbReference type="SAM" id="Coils"/>
    </source>
</evidence>
<dbReference type="EMBL" id="BLAL01000058">
    <property type="protein sequence ID" value="GES81639.1"/>
    <property type="molecule type" value="Genomic_DNA"/>
</dbReference>
<keyword evidence="6" id="KW-0175">Coiled coil</keyword>
<feature type="domain" description="Endonuclease/exonuclease/phosphatase" evidence="8">
    <location>
        <begin position="645"/>
        <end position="840"/>
    </location>
</feature>
<dbReference type="GO" id="GO:0005634">
    <property type="term" value="C:nucleus"/>
    <property type="evidence" value="ECO:0007669"/>
    <property type="project" value="TreeGrafter"/>
</dbReference>
<sequence length="1011" mass="117300">MGITISRDEVKALEGFGKLQQEERVALLTERGMKIEDRDQKIGEFLGTDEVTGTLIRGLITLGADKQRELTVNEANQYIKTIQEMHNELTNERMSQYMEEKKRWEEHMKYYYHTTSPKTHNLITEVGTPDIEDITLLQGTNDHIPKEELDLLEDYTSSDEESYTNKRHRDMTIEHTDQSIMIANDNEIIMSDLGKSNKNASQHAPKGVKDFKLGITHNEHMTPYVYVRFHYKKERDNFCNNNHVTRNIGKFEPLKWMDAVDAHIFIIFEHIPEALTQAELETHIEKELGKIINIEGIRHDSKNEEWSVKAKVDVRCTEKKLIDTWGFYLQNGNFIKVRPLNFRREEIDNRNSYAAMIMSIGNEISYEKVVNELNKITGVGLWQVIRDNNNEQETYSVRVQFRSKEARREAGKQPFTIKDDEEITAQLLQIEITPEDHTITNHTRGREYTMLRVTERKDAISANEPTISHTSVETQEPSKTEDGNNTIARFAKETITAMKSIFTKKTKGFIETVTSQTPDTLETIDTTSTSQNHNPMTEETTVAPQSTQIEQMEIEISHPPHKADQLNTNTTEFSPSRNPTALTATNITTTTTPTITHTIDQEMIEEVQVTNKDHTIDTTNNNIQRDRHPEIDGKAGGNLKIGCINIRGLNDSNNQLDLRRMITNEKWDIAIVTETKLNSRKGQHIYKDWTNYDSLNCSYNDFKQKRGIMIIIRKELSQRKVNIECISGHVIKFDLLFKKQKSIKVIGIYNPNQDKEMTNKIKRKIIDWVEEAERIQQELIILGNFNEADKVTNRTNRLITKCLHNLNLNDISRCLAGDEVLDTWTNGFNSSRIDYIFTSDNILSNIIRHEVKKLENIQTDHKALSITIKLAEALDFDKNSMIKDIKKQKTWIKPDTNDWETIAATVEEQILKVDPHITINWNTIVEIYQNAHQKVIKIKKATIEEEIKAMANRSNEEIRNNNPQIYIRNMIAERDRLLYLEYMGHRIKKFINKLLDKLYNKHCRETAKTSK</sequence>
<evidence type="ECO:0000313" key="9">
    <source>
        <dbReference type="EMBL" id="GES81639.1"/>
    </source>
</evidence>
<dbReference type="GO" id="GO:0003906">
    <property type="term" value="F:DNA-(apurinic or apyrimidinic site) endonuclease activity"/>
    <property type="evidence" value="ECO:0007669"/>
    <property type="project" value="TreeGrafter"/>
</dbReference>
<feature type="region of interest" description="Disordered" evidence="7">
    <location>
        <begin position="464"/>
        <end position="483"/>
    </location>
</feature>
<evidence type="ECO:0000256" key="5">
    <source>
        <dbReference type="ARBA" id="ARBA00022842"/>
    </source>
</evidence>
<gene>
    <name evidence="9" type="ORF">RCL2_000888400</name>
</gene>
<evidence type="ECO:0000256" key="1">
    <source>
        <dbReference type="ARBA" id="ARBA00001946"/>
    </source>
</evidence>
<evidence type="ECO:0000256" key="4">
    <source>
        <dbReference type="ARBA" id="ARBA00022801"/>
    </source>
</evidence>
<dbReference type="OrthoDB" id="6244150at2759"/>
<evidence type="ECO:0000256" key="2">
    <source>
        <dbReference type="ARBA" id="ARBA00007092"/>
    </source>
</evidence>
<name>A0A8H3L6P0_9GLOM</name>
<dbReference type="AlphaFoldDB" id="A0A8H3L6P0"/>
<dbReference type="Gene3D" id="3.60.10.10">
    <property type="entry name" value="Endonuclease/exonuclease/phosphatase"/>
    <property type="match status" value="1"/>
</dbReference>
<dbReference type="GO" id="GO:0008311">
    <property type="term" value="F:double-stranded DNA 3'-5' DNA exonuclease activity"/>
    <property type="evidence" value="ECO:0007669"/>
    <property type="project" value="TreeGrafter"/>
</dbReference>
<keyword evidence="3" id="KW-0479">Metal-binding</keyword>
<feature type="region of interest" description="Disordered" evidence="7">
    <location>
        <begin position="522"/>
        <end position="545"/>
    </location>
</feature>
<protein>
    <recommendedName>
        <fullName evidence="8">Endonuclease/exonuclease/phosphatase domain-containing protein</fullName>
    </recommendedName>
</protein>
<evidence type="ECO:0000259" key="8">
    <source>
        <dbReference type="Pfam" id="PF03372"/>
    </source>
</evidence>
<dbReference type="Proteomes" id="UP000615446">
    <property type="component" value="Unassembled WGS sequence"/>
</dbReference>
<feature type="coiled-coil region" evidence="6">
    <location>
        <begin position="72"/>
        <end position="107"/>
    </location>
</feature>
<dbReference type="InterPro" id="IPR036691">
    <property type="entry name" value="Endo/exonu/phosph_ase_sf"/>
</dbReference>